<feature type="transmembrane region" description="Helical" evidence="1">
    <location>
        <begin position="229"/>
        <end position="248"/>
    </location>
</feature>
<sequence>MAVGTFCLVLLVGCVTQCAFVAKMGDVSAESWIVEALGFDWVDGPIFFMIPQMLLNPVVGMIIWAFASWSFIALVNQLGTLISGFLCVFGCGELLGNELGKWILYRWVQSGEGKNAFYDPMKTHPVELGADSSIFSSPWALVSAVIIVAVAIYVAYLMVGRNRLRPAISVTVLGIIGMIGVAIYHGQIGANLILIPITAFLVVMVFPLDVDAVDYFIKNKYPARSAWGLGLILTQEIIAIFTISIVAIS</sequence>
<organism evidence="2 3">
    <name type="scientific">Winkia neuii</name>
    <dbReference type="NCBI Taxonomy" id="33007"/>
    <lineage>
        <taxon>Bacteria</taxon>
        <taxon>Bacillati</taxon>
        <taxon>Actinomycetota</taxon>
        <taxon>Actinomycetes</taxon>
        <taxon>Actinomycetales</taxon>
        <taxon>Actinomycetaceae</taxon>
        <taxon>Winkia</taxon>
    </lineage>
</organism>
<dbReference type="Proteomes" id="UP000235122">
    <property type="component" value="Unassembled WGS sequence"/>
</dbReference>
<keyword evidence="1" id="KW-1133">Transmembrane helix</keyword>
<dbReference type="EMBL" id="PKKO01000003">
    <property type="protein sequence ID" value="PKY72585.1"/>
    <property type="molecule type" value="Genomic_DNA"/>
</dbReference>
<feature type="transmembrane region" description="Helical" evidence="1">
    <location>
        <begin position="78"/>
        <end position="96"/>
    </location>
</feature>
<keyword evidence="1" id="KW-0812">Transmembrane</keyword>
<gene>
    <name evidence="2" type="ORF">CYJ19_07020</name>
</gene>
<feature type="transmembrane region" description="Helical" evidence="1">
    <location>
        <begin position="46"/>
        <end position="66"/>
    </location>
</feature>
<feature type="transmembrane region" description="Helical" evidence="1">
    <location>
        <begin position="192"/>
        <end position="217"/>
    </location>
</feature>
<feature type="transmembrane region" description="Helical" evidence="1">
    <location>
        <begin position="139"/>
        <end position="159"/>
    </location>
</feature>
<protein>
    <submittedName>
        <fullName evidence="2">Uncharacterized protein</fullName>
    </submittedName>
</protein>
<name>A0A2I1IN96_9ACTO</name>
<feature type="transmembrane region" description="Helical" evidence="1">
    <location>
        <begin position="166"/>
        <end position="186"/>
    </location>
</feature>
<evidence type="ECO:0000313" key="3">
    <source>
        <dbReference type="Proteomes" id="UP000235122"/>
    </source>
</evidence>
<evidence type="ECO:0000313" key="2">
    <source>
        <dbReference type="EMBL" id="PKY72585.1"/>
    </source>
</evidence>
<accession>A0A2I1IN96</accession>
<keyword evidence="3" id="KW-1185">Reference proteome</keyword>
<reference evidence="2 3" key="1">
    <citation type="submission" date="2017-12" db="EMBL/GenBank/DDBJ databases">
        <title>Phylogenetic diversity of female urinary microbiome.</title>
        <authorList>
            <person name="Thomas-White K."/>
            <person name="Wolfe A.J."/>
        </authorList>
    </citation>
    <scope>NUCLEOTIDE SEQUENCE [LARGE SCALE GENOMIC DNA]</scope>
    <source>
        <strain evidence="2 3">UMB0402</strain>
    </source>
</reference>
<dbReference type="AlphaFoldDB" id="A0A2I1IN96"/>
<proteinExistence type="predicted"/>
<comment type="caution">
    <text evidence="2">The sequence shown here is derived from an EMBL/GenBank/DDBJ whole genome shotgun (WGS) entry which is preliminary data.</text>
</comment>
<evidence type="ECO:0000256" key="1">
    <source>
        <dbReference type="SAM" id="Phobius"/>
    </source>
</evidence>
<keyword evidence="1" id="KW-0472">Membrane</keyword>